<dbReference type="GeneID" id="82171001"/>
<accession>W8NW10</accession>
<dbReference type="PANTHER" id="PTHR33531">
    <property type="entry name" value="RUBRERYTHRIN SUBFAMILY"/>
    <property type="match status" value="1"/>
</dbReference>
<proteinExistence type="predicted"/>
<keyword evidence="4" id="KW-1185">Reference proteome</keyword>
<dbReference type="eggNOG" id="arCOG03805">
    <property type="taxonomic scope" value="Archaea"/>
</dbReference>
<dbReference type="EMBL" id="CP007264">
    <property type="protein sequence ID" value="AHL23357.1"/>
    <property type="molecule type" value="Genomic_DNA"/>
</dbReference>
<dbReference type="KEGG" id="tnu:BD01_1754"/>
<dbReference type="Proteomes" id="UP000019434">
    <property type="component" value="Chromosome"/>
</dbReference>
<protein>
    <recommendedName>
        <fullName evidence="2">DUF835 domain-containing protein</fullName>
    </recommendedName>
</protein>
<sequence>MNLLLAGQLFSFSLKVTAGLVLLAGWRRYRRNSLLLWSLFFLSSSLSIVSELLGFNLGVPLFQAIGVSFLAGGVVSLLDEEAVGFPIHSLRLAALTLPFLVSVYIVLYAKVVPDPKPIYLSYGVAGIFYAFAGVVLWGVRRFYPRSGTLLSAIITLHGIHKMDYPFLRPVEWFAPIGFTLGATLNALEVIAFIHVVLSERFRNIVEVEKPEVVKKGVFIVSPDRFKAYVEALSDFPVLAFARRSDFPERWEVHLLTTVEGPGNIGPTQLHRIIERTRSYLAEAHRENVTGVVVIEGLEYLMMYNDFRSVLKFLATLADYIALYGGMLVLVLDEKSFDERQLKTLRQVLNVGEGK</sequence>
<evidence type="ECO:0000256" key="1">
    <source>
        <dbReference type="SAM" id="Phobius"/>
    </source>
</evidence>
<evidence type="ECO:0000313" key="4">
    <source>
        <dbReference type="Proteomes" id="UP000019434"/>
    </source>
</evidence>
<evidence type="ECO:0000259" key="2">
    <source>
        <dbReference type="Pfam" id="PF05763"/>
    </source>
</evidence>
<feature type="transmembrane region" description="Helical" evidence="1">
    <location>
        <begin position="61"/>
        <end position="78"/>
    </location>
</feature>
<gene>
    <name evidence="3" type="ORF">BD01_1754</name>
</gene>
<feature type="transmembrane region" description="Helical" evidence="1">
    <location>
        <begin position="119"/>
        <end position="139"/>
    </location>
</feature>
<keyword evidence="1" id="KW-0812">Transmembrane</keyword>
<feature type="transmembrane region" description="Helical" evidence="1">
    <location>
        <begin position="34"/>
        <end position="54"/>
    </location>
</feature>
<dbReference type="InterPro" id="IPR008553">
    <property type="entry name" value="DUF835"/>
</dbReference>
<reference evidence="3 4" key="1">
    <citation type="submission" date="2014-02" db="EMBL/GenBank/DDBJ databases">
        <title>Genome Sequence of an Hyperthermophilic Archaeon, Thermococcus nautili 30-1, producing viral vesicles.</title>
        <authorList>
            <person name="Oberto J."/>
            <person name="Gaudin M."/>
            <person name="Cossu M."/>
            <person name="Gorlas A."/>
            <person name="Slesarev A."/>
            <person name="Marguet E."/>
            <person name="Forterre P."/>
        </authorList>
    </citation>
    <scope>NUCLEOTIDE SEQUENCE [LARGE SCALE GENOMIC DNA]</scope>
    <source>
        <strain evidence="3 4">30-1</strain>
    </source>
</reference>
<keyword evidence="1" id="KW-0472">Membrane</keyword>
<dbReference type="PANTHER" id="PTHR33531:SF7">
    <property type="entry name" value="HYPOTHETICAL MEMBRANE PROTEIN, CONSERVED"/>
    <property type="match status" value="1"/>
</dbReference>
<dbReference type="STRING" id="195522.BD01_1754"/>
<organism evidence="3 4">
    <name type="scientific">Thermococcus nautili</name>
    <dbReference type="NCBI Taxonomy" id="195522"/>
    <lineage>
        <taxon>Archaea</taxon>
        <taxon>Methanobacteriati</taxon>
        <taxon>Methanobacteriota</taxon>
        <taxon>Thermococci</taxon>
        <taxon>Thermococcales</taxon>
        <taxon>Thermococcaceae</taxon>
        <taxon>Thermococcus</taxon>
    </lineage>
</organism>
<feature type="transmembrane region" description="Helical" evidence="1">
    <location>
        <begin position="90"/>
        <end position="107"/>
    </location>
</feature>
<feature type="transmembrane region" description="Helical" evidence="1">
    <location>
        <begin position="172"/>
        <end position="197"/>
    </location>
</feature>
<dbReference type="Pfam" id="PF05763">
    <property type="entry name" value="DUF835"/>
    <property type="match status" value="1"/>
</dbReference>
<dbReference type="HOGENOM" id="CLU_063611_0_0_2"/>
<feature type="domain" description="DUF835" evidence="2">
    <location>
        <begin position="226"/>
        <end position="347"/>
    </location>
</feature>
<dbReference type="RefSeq" id="WP_042691963.1">
    <property type="nucleotide sequence ID" value="NZ_CP007264.1"/>
</dbReference>
<feature type="transmembrane region" description="Helical" evidence="1">
    <location>
        <begin position="309"/>
        <end position="331"/>
    </location>
</feature>
<dbReference type="OrthoDB" id="86165at2157"/>
<evidence type="ECO:0000313" key="3">
    <source>
        <dbReference type="EMBL" id="AHL23357.1"/>
    </source>
</evidence>
<dbReference type="AlphaFoldDB" id="W8NW10"/>
<name>W8NW10_9EURY</name>
<keyword evidence="1" id="KW-1133">Transmembrane helix</keyword>